<feature type="domain" description="Gfo/Idh/MocA-like oxidoreductase N-terminal" evidence="1">
    <location>
        <begin position="3"/>
        <end position="100"/>
    </location>
</feature>
<organism evidence="3 4">
    <name type="scientific">Metabacillus litoralis</name>
    <dbReference type="NCBI Taxonomy" id="152268"/>
    <lineage>
        <taxon>Bacteria</taxon>
        <taxon>Bacillati</taxon>
        <taxon>Bacillota</taxon>
        <taxon>Bacilli</taxon>
        <taxon>Bacillales</taxon>
        <taxon>Bacillaceae</taxon>
        <taxon>Metabacillus</taxon>
    </lineage>
</organism>
<sequence length="327" mass="36461">MALNIGFIGTGGIAKAHLNNLVKIQDAEVTAFFDIQLERAQKEAREWKNAKAYNNLNEMLDDRKLDAVYICVPPMAHGEAENAVIDRGIPFLVEKPLGIDHSPNGILKKIEQKKIITSVGYHWRYQEATRRALDLLNERKLGMSLGYWMGGMPMVPWWRVQTGSGGQFVEQTTHIVDLLRYLSGEVIEVFAAYSQRVMHEKVEGTTVADVGTVTMKLENGSIATISNTCMSPVGHKVGLDLYTDQGVLEISSSGLKDIKPESITEYKERKSPYLIEDEVFVNAILTEDSSKILSDYRDAIKTHNVTLAANKSADIGKPIHLKELSRT</sequence>
<dbReference type="Pfam" id="PF01408">
    <property type="entry name" value="GFO_IDH_MocA"/>
    <property type="match status" value="1"/>
</dbReference>
<keyword evidence="4" id="KW-1185">Reference proteome</keyword>
<dbReference type="InterPro" id="IPR036291">
    <property type="entry name" value="NAD(P)-bd_dom_sf"/>
</dbReference>
<dbReference type="Gene3D" id="3.40.50.720">
    <property type="entry name" value="NAD(P)-binding Rossmann-like Domain"/>
    <property type="match status" value="1"/>
</dbReference>
<dbReference type="InterPro" id="IPR052515">
    <property type="entry name" value="Gfo/Idh/MocA_Oxidoreductase"/>
</dbReference>
<dbReference type="AlphaFoldDB" id="A0A179T6T5"/>
<dbReference type="SUPFAM" id="SSF55347">
    <property type="entry name" value="Glyceraldehyde-3-phosphate dehydrogenase-like, C-terminal domain"/>
    <property type="match status" value="1"/>
</dbReference>
<dbReference type="InterPro" id="IPR055170">
    <property type="entry name" value="GFO_IDH_MocA-like_dom"/>
</dbReference>
<proteinExistence type="predicted"/>
<accession>A0A179T6T5</accession>
<dbReference type="Proteomes" id="UP000078534">
    <property type="component" value="Unassembled WGS sequence"/>
</dbReference>
<dbReference type="Pfam" id="PF22725">
    <property type="entry name" value="GFO_IDH_MocA_C3"/>
    <property type="match status" value="1"/>
</dbReference>
<dbReference type="PANTHER" id="PTHR43249:SF1">
    <property type="entry name" value="D-GLUCOSIDE 3-DEHYDROGENASE"/>
    <property type="match status" value="1"/>
</dbReference>
<dbReference type="STRING" id="152268.A6K24_01775"/>
<dbReference type="SUPFAM" id="SSF51735">
    <property type="entry name" value="NAD(P)-binding Rossmann-fold domains"/>
    <property type="match status" value="1"/>
</dbReference>
<dbReference type="PANTHER" id="PTHR43249">
    <property type="entry name" value="UDP-N-ACETYL-2-AMINO-2-DEOXY-D-GLUCURONATE OXIDASE"/>
    <property type="match status" value="1"/>
</dbReference>
<dbReference type="Gene3D" id="3.30.360.10">
    <property type="entry name" value="Dihydrodipicolinate Reductase, domain 2"/>
    <property type="match status" value="1"/>
</dbReference>
<dbReference type="InterPro" id="IPR000683">
    <property type="entry name" value="Gfo/Idh/MocA-like_OxRdtase_N"/>
</dbReference>
<evidence type="ECO:0000259" key="1">
    <source>
        <dbReference type="Pfam" id="PF01408"/>
    </source>
</evidence>
<protein>
    <submittedName>
        <fullName evidence="3">Oxidoreductase</fullName>
    </submittedName>
</protein>
<name>A0A179T6T5_9BACI</name>
<feature type="domain" description="GFO/IDH/MocA-like oxidoreductase" evidence="2">
    <location>
        <begin position="156"/>
        <end position="248"/>
    </location>
</feature>
<dbReference type="OrthoDB" id="9815825at2"/>
<evidence type="ECO:0000313" key="4">
    <source>
        <dbReference type="Proteomes" id="UP000078534"/>
    </source>
</evidence>
<evidence type="ECO:0000259" key="2">
    <source>
        <dbReference type="Pfam" id="PF22725"/>
    </source>
</evidence>
<dbReference type="EMBL" id="LWSG01000001">
    <property type="protein sequence ID" value="OAS89304.1"/>
    <property type="molecule type" value="Genomic_DNA"/>
</dbReference>
<comment type="caution">
    <text evidence="3">The sequence shown here is derived from an EMBL/GenBank/DDBJ whole genome shotgun (WGS) entry which is preliminary data.</text>
</comment>
<dbReference type="RefSeq" id="WP_066324864.1">
    <property type="nucleotide sequence ID" value="NZ_LWSG01000001.1"/>
</dbReference>
<dbReference type="GO" id="GO:0000166">
    <property type="term" value="F:nucleotide binding"/>
    <property type="evidence" value="ECO:0007669"/>
    <property type="project" value="InterPro"/>
</dbReference>
<gene>
    <name evidence="3" type="ORF">A6K24_01775</name>
</gene>
<evidence type="ECO:0000313" key="3">
    <source>
        <dbReference type="EMBL" id="OAS89304.1"/>
    </source>
</evidence>
<reference evidence="4" key="1">
    <citation type="submission" date="2016-04" db="EMBL/GenBank/DDBJ databases">
        <authorList>
            <person name="Lyu Z."/>
            <person name="Lyu W."/>
        </authorList>
    </citation>
    <scope>NUCLEOTIDE SEQUENCE [LARGE SCALE GENOMIC DNA]</scope>
    <source>
        <strain evidence="4">C44</strain>
    </source>
</reference>